<dbReference type="EMBL" id="LSBI01000018">
    <property type="protein sequence ID" value="OAQ74412.1"/>
    <property type="molecule type" value="Genomic_DNA"/>
</dbReference>
<proteinExistence type="predicted"/>
<reference evidence="1 2" key="1">
    <citation type="submission" date="2016-02" db="EMBL/GenBank/DDBJ databases">
        <title>Biosynthesis of antibiotic leucinostatins and their inhibition on Phytophthora in bio-control Purpureocillium lilacinum.</title>
        <authorList>
            <person name="Wang G."/>
            <person name="Liu Z."/>
            <person name="Lin R."/>
            <person name="Li E."/>
            <person name="Mao Z."/>
            <person name="Ling J."/>
            <person name="Yin W."/>
            <person name="Xie B."/>
        </authorList>
    </citation>
    <scope>NUCLEOTIDE SEQUENCE [LARGE SCALE GENOMIC DNA]</scope>
    <source>
        <strain evidence="1">PLFJ-1</strain>
    </source>
</reference>
<dbReference type="AlphaFoldDB" id="A0A179G9C5"/>
<sequence length="112" mass="12564">MPLQECVDAFNPRSDVVAKMSMLVNPGLHELLLVQVKPRLLDVANLVNVLWHIASFKLVKLSVVCFFVYGIDDCKPVPEEFRPFLNALLVTLAAHERRSAVGQYCLICVPET</sequence>
<protein>
    <submittedName>
        <fullName evidence="1">Uncharacterized protein</fullName>
    </submittedName>
</protein>
<evidence type="ECO:0000313" key="2">
    <source>
        <dbReference type="Proteomes" id="UP000078340"/>
    </source>
</evidence>
<accession>A0A179G9C5</accession>
<gene>
    <name evidence="1" type="ORF">VFPFJ_10958</name>
</gene>
<name>A0A179G9C5_PURLI</name>
<dbReference type="Proteomes" id="UP000078340">
    <property type="component" value="Unassembled WGS sequence"/>
</dbReference>
<organism evidence="1 2">
    <name type="scientific">Purpureocillium lilacinum</name>
    <name type="common">Paecilomyces lilacinus</name>
    <dbReference type="NCBI Taxonomy" id="33203"/>
    <lineage>
        <taxon>Eukaryota</taxon>
        <taxon>Fungi</taxon>
        <taxon>Dikarya</taxon>
        <taxon>Ascomycota</taxon>
        <taxon>Pezizomycotina</taxon>
        <taxon>Sordariomycetes</taxon>
        <taxon>Hypocreomycetidae</taxon>
        <taxon>Hypocreales</taxon>
        <taxon>Ophiocordycipitaceae</taxon>
        <taxon>Purpureocillium</taxon>
    </lineage>
</organism>
<evidence type="ECO:0000313" key="1">
    <source>
        <dbReference type="EMBL" id="OAQ74412.1"/>
    </source>
</evidence>
<comment type="caution">
    <text evidence="1">The sequence shown here is derived from an EMBL/GenBank/DDBJ whole genome shotgun (WGS) entry which is preliminary data.</text>
</comment>